<proteinExistence type="predicted"/>
<dbReference type="AlphaFoldDB" id="I4Z5P6"/>
<feature type="region of interest" description="Disordered" evidence="1">
    <location>
        <begin position="56"/>
        <end position="77"/>
    </location>
</feature>
<accession>I4Z5P6</accession>
<dbReference type="Proteomes" id="UP000053899">
    <property type="component" value="Unassembled WGS sequence"/>
</dbReference>
<reference evidence="3 4" key="1">
    <citation type="submission" date="2012-04" db="EMBL/GenBank/DDBJ databases">
        <title>Improved High-Quality Draft sequence of Leptothrix ochracea L12.</title>
        <authorList>
            <consortium name="US DOE Joint Genome Institute"/>
            <person name="Lucas S."/>
            <person name="Han J."/>
            <person name="Lapidus A."/>
            <person name="Cheng J.-F."/>
            <person name="Goodwin L."/>
            <person name="Pitluck S."/>
            <person name="Peters L."/>
            <person name="Zeytun A."/>
            <person name="Detter J.C."/>
            <person name="Han C."/>
            <person name="Tapia R."/>
            <person name="Land M."/>
            <person name="Hauser L."/>
            <person name="Kyrpides N."/>
            <person name="Ivanova N."/>
            <person name="Pagani I."/>
            <person name="Stepanauskas R."/>
            <person name="Masland D."/>
            <person name="Poulton N."/>
            <person name="Emerson D."/>
            <person name="Fleming E."/>
            <person name="Woyke T."/>
        </authorList>
    </citation>
    <scope>NUCLEOTIDE SEQUENCE [LARGE SCALE GENOMIC DNA]</scope>
    <source>
        <strain evidence="3 4">L12</strain>
    </source>
</reference>
<name>I4Z5P6_9BURK</name>
<evidence type="ECO:0000313" key="4">
    <source>
        <dbReference type="Proteomes" id="UP000053899"/>
    </source>
</evidence>
<evidence type="ECO:0000259" key="2">
    <source>
        <dbReference type="Pfam" id="PF12221"/>
    </source>
</evidence>
<organism evidence="3 4">
    <name type="scientific">Leptothrix ochracea L12</name>
    <dbReference type="NCBI Taxonomy" id="735332"/>
    <lineage>
        <taxon>Bacteria</taxon>
        <taxon>Pseudomonadati</taxon>
        <taxon>Pseudomonadota</taxon>
        <taxon>Betaproteobacteria</taxon>
        <taxon>Burkholderiales</taxon>
        <taxon>Sphaerotilaceae</taxon>
        <taxon>Leptothrix</taxon>
    </lineage>
</organism>
<dbReference type="Pfam" id="PF12221">
    <property type="entry name" value="HflK_N"/>
    <property type="match status" value="1"/>
</dbReference>
<evidence type="ECO:0000313" key="3">
    <source>
        <dbReference type="EMBL" id="EIM31538.1"/>
    </source>
</evidence>
<gene>
    <name evidence="3" type="ORF">LepocDRAFT_00002700</name>
</gene>
<sequence>MKTDMSTDSSPRKLPALSLVWQRIKSGLILNQGRPDGPPDLDDLWRDFNQKLGGLFGAKRDNTPPPKAVVAHHRPWV</sequence>
<dbReference type="InterPro" id="IPR020980">
    <property type="entry name" value="Membrane_HflK_N"/>
</dbReference>
<feature type="domain" description="Menbrane protein HflK N-terminal" evidence="2">
    <location>
        <begin position="21"/>
        <end position="58"/>
    </location>
</feature>
<dbReference type="EMBL" id="JH660678">
    <property type="protein sequence ID" value="EIM31538.1"/>
    <property type="molecule type" value="Genomic_DNA"/>
</dbReference>
<evidence type="ECO:0000256" key="1">
    <source>
        <dbReference type="SAM" id="MobiDB-lite"/>
    </source>
</evidence>
<dbReference type="HOGENOM" id="CLU_2633784_0_0_4"/>
<protein>
    <submittedName>
        <fullName evidence="3">Bacterial membrane protein</fullName>
    </submittedName>
</protein>
<keyword evidence="4" id="KW-1185">Reference proteome</keyword>